<accession>A0A9D2IVJ1</accession>
<evidence type="ECO:0000313" key="1">
    <source>
        <dbReference type="EMBL" id="HIZ24796.1"/>
    </source>
</evidence>
<organism evidence="1 2">
    <name type="scientific">Candidatus Gallimonas intestinigallinarum</name>
    <dbReference type="NCBI Taxonomy" id="2838604"/>
    <lineage>
        <taxon>Bacteria</taxon>
        <taxon>Bacillati</taxon>
        <taxon>Bacillota</taxon>
        <taxon>Clostridia</taxon>
        <taxon>Candidatus Gallimonas</taxon>
    </lineage>
</organism>
<dbReference type="InterPro" id="IPR036412">
    <property type="entry name" value="HAD-like_sf"/>
</dbReference>
<dbReference type="EMBL" id="DXBS01000096">
    <property type="protein sequence ID" value="HIZ24796.1"/>
    <property type="molecule type" value="Genomic_DNA"/>
</dbReference>
<dbReference type="InterPro" id="IPR023214">
    <property type="entry name" value="HAD_sf"/>
</dbReference>
<proteinExistence type="predicted"/>
<sequence>MKIAVDIDDTLNAVDRVRYASEYIRRNNLPFKLVDPYANKLVDVYDWTLDDVLLFVREGGGITAFTDAPARKNAAAVLEGWREAGYEVTVLTSRLASFFGNPEKLSRDWLEKRHIPYDRLVAACEDKAGYCAEHGIQVLVDDSLEHCLAAQERGVYAVLAVGRHNIARAGEVRYGGATWKQIDAVVRHIAFLVERMAKT</sequence>
<protein>
    <submittedName>
        <fullName evidence="1">Uncharacterized protein</fullName>
    </submittedName>
</protein>
<dbReference type="Gene3D" id="3.40.50.1000">
    <property type="entry name" value="HAD superfamily/HAD-like"/>
    <property type="match status" value="1"/>
</dbReference>
<reference evidence="1" key="2">
    <citation type="submission" date="2021-04" db="EMBL/GenBank/DDBJ databases">
        <authorList>
            <person name="Gilroy R."/>
        </authorList>
    </citation>
    <scope>NUCLEOTIDE SEQUENCE</scope>
    <source>
        <strain evidence="1">CHK33-5263</strain>
    </source>
</reference>
<name>A0A9D2IVJ1_9FIRM</name>
<evidence type="ECO:0000313" key="2">
    <source>
        <dbReference type="Proteomes" id="UP000824044"/>
    </source>
</evidence>
<reference evidence="1" key="1">
    <citation type="journal article" date="2021" name="PeerJ">
        <title>Extensive microbial diversity within the chicken gut microbiome revealed by metagenomics and culture.</title>
        <authorList>
            <person name="Gilroy R."/>
            <person name="Ravi A."/>
            <person name="Getino M."/>
            <person name="Pursley I."/>
            <person name="Horton D.L."/>
            <person name="Alikhan N.F."/>
            <person name="Baker D."/>
            <person name="Gharbi K."/>
            <person name="Hall N."/>
            <person name="Watson M."/>
            <person name="Adriaenssens E.M."/>
            <person name="Foster-Nyarko E."/>
            <person name="Jarju S."/>
            <person name="Secka A."/>
            <person name="Antonio M."/>
            <person name="Oren A."/>
            <person name="Chaudhuri R.R."/>
            <person name="La Ragione R."/>
            <person name="Hildebrand F."/>
            <person name="Pallen M.J."/>
        </authorList>
    </citation>
    <scope>NUCLEOTIDE SEQUENCE</scope>
    <source>
        <strain evidence="1">CHK33-5263</strain>
    </source>
</reference>
<gene>
    <name evidence="1" type="ORF">H9812_04920</name>
</gene>
<dbReference type="SUPFAM" id="SSF56784">
    <property type="entry name" value="HAD-like"/>
    <property type="match status" value="1"/>
</dbReference>
<dbReference type="Proteomes" id="UP000824044">
    <property type="component" value="Unassembled WGS sequence"/>
</dbReference>
<comment type="caution">
    <text evidence="1">The sequence shown here is derived from an EMBL/GenBank/DDBJ whole genome shotgun (WGS) entry which is preliminary data.</text>
</comment>
<dbReference type="AlphaFoldDB" id="A0A9D2IVJ1"/>